<dbReference type="Pfam" id="PF02709">
    <property type="entry name" value="Glyco_transf_7C"/>
    <property type="match status" value="1"/>
</dbReference>
<dbReference type="SUPFAM" id="SSF53448">
    <property type="entry name" value="Nucleotide-diphospho-sugar transferases"/>
    <property type="match status" value="1"/>
</dbReference>
<organism evidence="3 4">
    <name type="scientific">Rosistilla oblonga</name>
    <dbReference type="NCBI Taxonomy" id="2527990"/>
    <lineage>
        <taxon>Bacteria</taxon>
        <taxon>Pseudomonadati</taxon>
        <taxon>Planctomycetota</taxon>
        <taxon>Planctomycetia</taxon>
        <taxon>Pirellulales</taxon>
        <taxon>Pirellulaceae</taxon>
        <taxon>Rosistilla</taxon>
    </lineage>
</organism>
<protein>
    <submittedName>
        <fullName evidence="3">Glycosyl transferase family 2</fullName>
    </submittedName>
</protein>
<dbReference type="AlphaFoldDB" id="A0A518IP98"/>
<dbReference type="EMBL" id="CP036318">
    <property type="protein sequence ID" value="QDV54913.1"/>
    <property type="molecule type" value="Genomic_DNA"/>
</dbReference>
<evidence type="ECO:0000313" key="4">
    <source>
        <dbReference type="Proteomes" id="UP000316770"/>
    </source>
</evidence>
<dbReference type="Gene3D" id="3.90.550.10">
    <property type="entry name" value="Spore Coat Polysaccharide Biosynthesis Protein SpsA, Chain A"/>
    <property type="match status" value="1"/>
</dbReference>
<dbReference type="PANTHER" id="PTHR22916">
    <property type="entry name" value="GLYCOSYLTRANSFERASE"/>
    <property type="match status" value="1"/>
</dbReference>
<evidence type="ECO:0000313" key="3">
    <source>
        <dbReference type="EMBL" id="QDV54913.1"/>
    </source>
</evidence>
<keyword evidence="4" id="KW-1185">Reference proteome</keyword>
<reference evidence="3 4" key="1">
    <citation type="submission" date="2019-02" db="EMBL/GenBank/DDBJ databases">
        <title>Deep-cultivation of Planctomycetes and their phenomic and genomic characterization uncovers novel biology.</title>
        <authorList>
            <person name="Wiegand S."/>
            <person name="Jogler M."/>
            <person name="Boedeker C."/>
            <person name="Pinto D."/>
            <person name="Vollmers J."/>
            <person name="Rivas-Marin E."/>
            <person name="Kohn T."/>
            <person name="Peeters S.H."/>
            <person name="Heuer A."/>
            <person name="Rast P."/>
            <person name="Oberbeckmann S."/>
            <person name="Bunk B."/>
            <person name="Jeske O."/>
            <person name="Meyerdierks A."/>
            <person name="Storesund J.E."/>
            <person name="Kallscheuer N."/>
            <person name="Luecker S."/>
            <person name="Lage O.M."/>
            <person name="Pohl T."/>
            <person name="Merkel B.J."/>
            <person name="Hornburger P."/>
            <person name="Mueller R.-W."/>
            <person name="Bruemmer F."/>
            <person name="Labrenz M."/>
            <person name="Spormann A.M."/>
            <person name="Op den Camp H."/>
            <person name="Overmann J."/>
            <person name="Amann R."/>
            <person name="Jetten M.S.M."/>
            <person name="Mascher T."/>
            <person name="Medema M.H."/>
            <person name="Devos D.P."/>
            <person name="Kaster A.-K."/>
            <person name="Ovreas L."/>
            <person name="Rohde M."/>
            <person name="Galperin M.Y."/>
            <person name="Jogler C."/>
        </authorList>
    </citation>
    <scope>NUCLEOTIDE SEQUENCE [LARGE SCALE GENOMIC DNA]</scope>
    <source>
        <strain evidence="3 4">Mal33</strain>
    </source>
</reference>
<evidence type="ECO:0000256" key="1">
    <source>
        <dbReference type="ARBA" id="ARBA00022679"/>
    </source>
</evidence>
<gene>
    <name evidence="3" type="ORF">Mal33_08790</name>
</gene>
<dbReference type="InterPro" id="IPR029044">
    <property type="entry name" value="Nucleotide-diphossugar_trans"/>
</dbReference>
<sequence>MTPPNQSAISICVPLRFAGKGKSYRMRNWHVCANELSALASRRGNIEIIAAEWNTTLAVDFEHITRVQGEGDFTRSRARNQAWRTASHDLLCFVDADFLMHPDQWDKAIEVASQYDACSPYSQFQRLGERKTKRRVIDWARWNWSMPIDTHNGGKVPFRRANLAGGIMFCTRDFMEEIGGWDEDFRGWGSEDTAVERVAVQGGFNIGYVDGDALHMHHPVVREGRKQTKRVWRRKYRHRKPSLHAEGNYKTLATPCPDYPSRGLPENNHPPITDFVAVTSLSPPADRTARQRECLATWKAFGLSIVAVQSPAEIVAMQDLYPQVDDWVASDGEGAPRINELLNVAIDRDQPILIVNSDIEIRGAQSSLLDAITPGSMTCGVRHNYDRNWWQGKRERWGIDAFYVEPEAAKTFPLVDLRIGKPAWDYWVPFHCDRHGIASRWIGYGLFFHANHNQTWSKADIAEQVAKINRIYGAGVETSRQHMPFGKHYQKRANTPPKLTIFIKTCKKDLPWLKHCLRSIDLFFEEAGRSIVLVADEDCRPELSRWRLTKERVFYVPSGKYGYLQQQAVKLRAHHFTSSPYVLFIDSDTIFTQPCGLGVFIDAGRPICHRKPYADINDGAEKWRTPTEAVVGEPVEYEYMRRMPLLYRRETLELTERMFPELAGQLFDGDLAESNNDSFHVFSEFNLLGAVADKYHPQLYAWRDDEPDKSVAKQYWSWGGLGKTIRDEIDRTLERSA</sequence>
<dbReference type="GO" id="GO:0016758">
    <property type="term" value="F:hexosyltransferase activity"/>
    <property type="evidence" value="ECO:0007669"/>
    <property type="project" value="UniProtKB-ARBA"/>
</dbReference>
<dbReference type="InterPro" id="IPR027791">
    <property type="entry name" value="Galactosyl_T_C"/>
</dbReference>
<name>A0A518IP98_9BACT</name>
<feature type="domain" description="Galactosyltransferase C-terminal" evidence="2">
    <location>
        <begin position="157"/>
        <end position="217"/>
    </location>
</feature>
<evidence type="ECO:0000259" key="2">
    <source>
        <dbReference type="Pfam" id="PF02709"/>
    </source>
</evidence>
<dbReference type="Proteomes" id="UP000316770">
    <property type="component" value="Chromosome"/>
</dbReference>
<keyword evidence="1 3" id="KW-0808">Transferase</keyword>
<accession>A0A518IP98</accession>
<proteinExistence type="predicted"/>